<dbReference type="Proteomes" id="UP000433223">
    <property type="component" value="Chromosome"/>
</dbReference>
<sequence>MLIKKDEFMKKYDLNYFVKGINYLKKNLLFFNVSNSNIRDLAYKNYCYKKLFKKYKKTIIDFKNSGKKEFSDYIWVCWFQGLENAPDLVKSCIKSVENNFPNKKVIIITYENMYDYVSFPDYIIKKRNRGLISNAHFSDLLRLRLLNQYGGMWIDSTVFVSGKVDEKFWKNELFCFKELSLFPKEELPIRASNWLIYSTSNNDILVLTEKLLYDYYKRELYVKNYYIFHLFFSMASKKFQDQWDKVPSFSNINNHILQFELEKKYSYERWSDILKITSFHKLNRRVNIEDKESNYYHIIKEFRSE</sequence>
<protein>
    <submittedName>
        <fullName evidence="1">Capsular biosynthesis protein</fullName>
    </submittedName>
</protein>
<dbReference type="InterPro" id="IPR008441">
    <property type="entry name" value="AfumC-like_glycosyl_Trfase"/>
</dbReference>
<reference evidence="1 2" key="1">
    <citation type="submission" date="2019-12" db="EMBL/GenBank/DDBJ databases">
        <title>Complete genome sequence of Streptococcus lutetiensis CNU 77-61 isolated from Capra aegagrus hircus.</title>
        <authorList>
            <person name="Park S.Y."/>
            <person name="Kim J.H."/>
            <person name="Seo S.W."/>
        </authorList>
    </citation>
    <scope>NUCLEOTIDE SEQUENCE [LARGE SCALE GENOMIC DNA]</scope>
    <source>
        <strain evidence="1 2">CNU_77-61</strain>
    </source>
</reference>
<dbReference type="InterPro" id="IPR029044">
    <property type="entry name" value="Nucleotide-diphossugar_trans"/>
</dbReference>
<dbReference type="EMBL" id="CP046875">
    <property type="protein sequence ID" value="QGZ27070.1"/>
    <property type="molecule type" value="Genomic_DNA"/>
</dbReference>
<dbReference type="Gene3D" id="3.90.550.20">
    <property type="match status" value="1"/>
</dbReference>
<dbReference type="AlphaFoldDB" id="A0AAE6R5L0"/>
<dbReference type="GO" id="GO:0016757">
    <property type="term" value="F:glycosyltransferase activity"/>
    <property type="evidence" value="ECO:0007669"/>
    <property type="project" value="InterPro"/>
</dbReference>
<dbReference type="SUPFAM" id="SSF53448">
    <property type="entry name" value="Nucleotide-diphospho-sugar transferases"/>
    <property type="match status" value="1"/>
</dbReference>
<accession>A0AAE6R5L0</accession>
<keyword evidence="2" id="KW-1185">Reference proteome</keyword>
<name>A0AAE6R5L0_9STRE</name>
<evidence type="ECO:0000313" key="1">
    <source>
        <dbReference type="EMBL" id="QGZ27070.1"/>
    </source>
</evidence>
<proteinExistence type="predicted"/>
<organism evidence="1 2">
    <name type="scientific">Streptococcus ruminicola</name>
    <dbReference type="NCBI Taxonomy" id="2686210"/>
    <lineage>
        <taxon>Bacteria</taxon>
        <taxon>Bacillati</taxon>
        <taxon>Bacillota</taxon>
        <taxon>Bacilli</taxon>
        <taxon>Lactobacillales</taxon>
        <taxon>Streptococcaceae</taxon>
        <taxon>Streptococcus</taxon>
    </lineage>
</organism>
<evidence type="ECO:0000313" key="2">
    <source>
        <dbReference type="Proteomes" id="UP000433223"/>
    </source>
</evidence>
<dbReference type="Pfam" id="PF05704">
    <property type="entry name" value="Caps_synth"/>
    <property type="match status" value="1"/>
</dbReference>
<gene>
    <name evidence="1" type="ORF">GP482_02440</name>
</gene>